<keyword evidence="3" id="KW-0479">Metal-binding</keyword>
<evidence type="ECO:0000313" key="13">
    <source>
        <dbReference type="Ensembl" id="ENSEBUP00000015192.1"/>
    </source>
</evidence>
<dbReference type="GO" id="GO:0008270">
    <property type="term" value="F:zinc ion binding"/>
    <property type="evidence" value="ECO:0007669"/>
    <property type="project" value="UniProtKB-KW"/>
</dbReference>
<keyword evidence="4" id="KW-0677">Repeat</keyword>
<evidence type="ECO:0000256" key="1">
    <source>
        <dbReference type="ARBA" id="ARBA00004123"/>
    </source>
</evidence>
<dbReference type="PROSITE" id="PS50157">
    <property type="entry name" value="ZINC_FINGER_C2H2_2"/>
    <property type="match status" value="3"/>
</dbReference>
<comment type="similarity">
    <text evidence="2">Belongs to the krueppel C2H2-type zinc-finger protein family.</text>
</comment>
<keyword evidence="5 11" id="KW-0863">Zinc-finger</keyword>
<keyword evidence="8" id="KW-0238">DNA-binding</keyword>
<name>A0A8C4QHV0_EPTBU</name>
<keyword evidence="10" id="KW-0539">Nucleus</keyword>
<keyword evidence="7" id="KW-0805">Transcription regulation</keyword>
<dbReference type="InterPro" id="IPR013087">
    <property type="entry name" value="Znf_C2H2_type"/>
</dbReference>
<evidence type="ECO:0000256" key="9">
    <source>
        <dbReference type="ARBA" id="ARBA00023163"/>
    </source>
</evidence>
<sequence length="457" mass="50234">MACSLAIDPHSNFDAWLGAQGMKPHFVQVMAQELGISNYVELLACAEHTQIRAELYAEARRRLPFAMYALLRRVVAIATGFSTPECSVQGPDSRGLLEAILATLSGLSRELISSLQRFSALGPADAEIKVTEIAEDVKRTGQQFTEAPSTHSPVVQRTPAEVMDVGAEEKVPGRFELTPDNVEHVNLIPVPAVEMTNLLPAPVDNGYGKCDTIGYTSHGTICMANQLPSPSVKEPGSADEGTERIKLEEDDETSCCDASAHLTPVPTDVGQVFHCQSESAWPIVAHELSQPCTGCESSNSGKAEPTPQVPCLEQEDGCFNWQPSEYENNAGETGMFMCKETEVWPSRVGPESLSGKPHYCTECGLRFAFRSKLEVHRRTHTGERPYACDMCGMTFAQSCNLLRHKRTHAAQRPFLCSRCGRGFIRRGQFLRHSAKCVAYNVVLYPGFHDKKSLLTRK</sequence>
<organism evidence="13 14">
    <name type="scientific">Eptatretus burgeri</name>
    <name type="common">Inshore hagfish</name>
    <dbReference type="NCBI Taxonomy" id="7764"/>
    <lineage>
        <taxon>Eukaryota</taxon>
        <taxon>Metazoa</taxon>
        <taxon>Chordata</taxon>
        <taxon>Craniata</taxon>
        <taxon>Vertebrata</taxon>
        <taxon>Cyclostomata</taxon>
        <taxon>Myxini</taxon>
        <taxon>Myxiniformes</taxon>
        <taxon>Myxinidae</taxon>
        <taxon>Eptatretinae</taxon>
        <taxon>Eptatretus</taxon>
    </lineage>
</organism>
<dbReference type="FunFam" id="3.30.160.60:FF:000478">
    <property type="entry name" value="Zinc finger protein 133"/>
    <property type="match status" value="1"/>
</dbReference>
<reference evidence="13" key="2">
    <citation type="submission" date="2025-09" db="UniProtKB">
        <authorList>
            <consortium name="Ensembl"/>
        </authorList>
    </citation>
    <scope>IDENTIFICATION</scope>
</reference>
<evidence type="ECO:0000256" key="3">
    <source>
        <dbReference type="ARBA" id="ARBA00022723"/>
    </source>
</evidence>
<evidence type="ECO:0000259" key="12">
    <source>
        <dbReference type="PROSITE" id="PS50157"/>
    </source>
</evidence>
<dbReference type="SMART" id="SM00355">
    <property type="entry name" value="ZnF_C2H2"/>
    <property type="match status" value="3"/>
</dbReference>
<dbReference type="PROSITE" id="PS00028">
    <property type="entry name" value="ZINC_FINGER_C2H2_1"/>
    <property type="match status" value="2"/>
</dbReference>
<evidence type="ECO:0000256" key="7">
    <source>
        <dbReference type="ARBA" id="ARBA00023015"/>
    </source>
</evidence>
<dbReference type="Ensembl" id="ENSEBUT00000015768.1">
    <property type="protein sequence ID" value="ENSEBUP00000015192.1"/>
    <property type="gene ID" value="ENSEBUG00000009563.1"/>
</dbReference>
<dbReference type="GO" id="GO:0000978">
    <property type="term" value="F:RNA polymerase II cis-regulatory region sequence-specific DNA binding"/>
    <property type="evidence" value="ECO:0007669"/>
    <property type="project" value="TreeGrafter"/>
</dbReference>
<protein>
    <recommendedName>
        <fullName evidence="12">C2H2-type domain-containing protein</fullName>
    </recommendedName>
</protein>
<accession>A0A8C4QHV0</accession>
<dbReference type="PANTHER" id="PTHR23235">
    <property type="entry name" value="KRUEPPEL-LIKE TRANSCRIPTION FACTOR"/>
    <property type="match status" value="1"/>
</dbReference>
<evidence type="ECO:0000256" key="5">
    <source>
        <dbReference type="ARBA" id="ARBA00022771"/>
    </source>
</evidence>
<dbReference type="SUPFAM" id="SSF57667">
    <property type="entry name" value="beta-beta-alpha zinc fingers"/>
    <property type="match status" value="2"/>
</dbReference>
<comment type="subcellular location">
    <subcellularLocation>
        <location evidence="1">Nucleus</location>
    </subcellularLocation>
</comment>
<dbReference type="InterPro" id="IPR036236">
    <property type="entry name" value="Znf_C2H2_sf"/>
</dbReference>
<evidence type="ECO:0000256" key="11">
    <source>
        <dbReference type="PROSITE-ProRule" id="PRU00042"/>
    </source>
</evidence>
<proteinExistence type="inferred from homology"/>
<evidence type="ECO:0000313" key="14">
    <source>
        <dbReference type="Proteomes" id="UP000694388"/>
    </source>
</evidence>
<dbReference type="Gene3D" id="3.30.160.60">
    <property type="entry name" value="Classic Zinc Finger"/>
    <property type="match status" value="2"/>
</dbReference>
<feature type="domain" description="C2H2-type" evidence="12">
    <location>
        <begin position="358"/>
        <end position="385"/>
    </location>
</feature>
<feature type="domain" description="C2H2-type" evidence="12">
    <location>
        <begin position="386"/>
        <end position="413"/>
    </location>
</feature>
<dbReference type="AlphaFoldDB" id="A0A8C4QHV0"/>
<evidence type="ECO:0000256" key="6">
    <source>
        <dbReference type="ARBA" id="ARBA00022833"/>
    </source>
</evidence>
<feature type="domain" description="C2H2-type" evidence="12">
    <location>
        <begin position="414"/>
        <end position="432"/>
    </location>
</feature>
<dbReference type="GeneTree" id="ENSGT00940000164425"/>
<dbReference type="PANTHER" id="PTHR23235:SF152">
    <property type="entry name" value="SI:DKEY-210J14.3"/>
    <property type="match status" value="1"/>
</dbReference>
<evidence type="ECO:0000256" key="8">
    <source>
        <dbReference type="ARBA" id="ARBA00023125"/>
    </source>
</evidence>
<keyword evidence="6" id="KW-0862">Zinc</keyword>
<dbReference type="GO" id="GO:0000981">
    <property type="term" value="F:DNA-binding transcription factor activity, RNA polymerase II-specific"/>
    <property type="evidence" value="ECO:0007669"/>
    <property type="project" value="TreeGrafter"/>
</dbReference>
<dbReference type="FunFam" id="3.30.160.60:FF:002737">
    <property type="entry name" value="AGAP008430-PA"/>
    <property type="match status" value="1"/>
</dbReference>
<dbReference type="GO" id="GO:0005634">
    <property type="term" value="C:nucleus"/>
    <property type="evidence" value="ECO:0007669"/>
    <property type="project" value="UniProtKB-SubCell"/>
</dbReference>
<dbReference type="Pfam" id="PF00096">
    <property type="entry name" value="zf-C2H2"/>
    <property type="match status" value="2"/>
</dbReference>
<keyword evidence="9" id="KW-0804">Transcription</keyword>
<evidence type="ECO:0000256" key="10">
    <source>
        <dbReference type="ARBA" id="ARBA00023242"/>
    </source>
</evidence>
<keyword evidence="14" id="KW-1185">Reference proteome</keyword>
<evidence type="ECO:0000256" key="4">
    <source>
        <dbReference type="ARBA" id="ARBA00022737"/>
    </source>
</evidence>
<reference evidence="13" key="1">
    <citation type="submission" date="2025-08" db="UniProtKB">
        <authorList>
            <consortium name="Ensembl"/>
        </authorList>
    </citation>
    <scope>IDENTIFICATION</scope>
</reference>
<evidence type="ECO:0000256" key="2">
    <source>
        <dbReference type="ARBA" id="ARBA00006991"/>
    </source>
</evidence>
<dbReference type="Proteomes" id="UP000694388">
    <property type="component" value="Unplaced"/>
</dbReference>